<name>A0A6J4JG47_9PROT</name>
<keyword evidence="1" id="KW-0472">Membrane</keyword>
<protein>
    <submittedName>
        <fullName evidence="2">Uncharacterized protein</fullName>
    </submittedName>
</protein>
<reference evidence="2" key="1">
    <citation type="submission" date="2020-02" db="EMBL/GenBank/DDBJ databases">
        <authorList>
            <person name="Meier V. D."/>
        </authorList>
    </citation>
    <scope>NUCLEOTIDE SEQUENCE</scope>
    <source>
        <strain evidence="2">AVDCRST_MAG04</strain>
    </source>
</reference>
<gene>
    <name evidence="2" type="ORF">AVDCRST_MAG04-3422</name>
</gene>
<evidence type="ECO:0000313" key="2">
    <source>
        <dbReference type="EMBL" id="CAA9276493.1"/>
    </source>
</evidence>
<keyword evidence="1" id="KW-0812">Transmembrane</keyword>
<dbReference type="AlphaFoldDB" id="A0A6J4JG47"/>
<dbReference type="EMBL" id="CADCTL010000252">
    <property type="protein sequence ID" value="CAA9276493.1"/>
    <property type="molecule type" value="Genomic_DNA"/>
</dbReference>
<feature type="transmembrane region" description="Helical" evidence="1">
    <location>
        <begin position="16"/>
        <end position="37"/>
    </location>
</feature>
<keyword evidence="1" id="KW-1133">Transmembrane helix</keyword>
<evidence type="ECO:0000256" key="1">
    <source>
        <dbReference type="SAM" id="Phobius"/>
    </source>
</evidence>
<accession>A0A6J4JG47</accession>
<proteinExistence type="predicted"/>
<sequence>MTVPIAALRLMAYDQVLAILLCILACVVVVDATRAWLRVRLR</sequence>
<organism evidence="2">
    <name type="scientific">uncultured Acetobacteraceae bacterium</name>
    <dbReference type="NCBI Taxonomy" id="169975"/>
    <lineage>
        <taxon>Bacteria</taxon>
        <taxon>Pseudomonadati</taxon>
        <taxon>Pseudomonadota</taxon>
        <taxon>Alphaproteobacteria</taxon>
        <taxon>Acetobacterales</taxon>
        <taxon>Acetobacteraceae</taxon>
        <taxon>environmental samples</taxon>
    </lineage>
</organism>